<keyword evidence="2" id="KW-0732">Signal</keyword>
<feature type="signal peptide" evidence="2">
    <location>
        <begin position="1"/>
        <end position="24"/>
    </location>
</feature>
<dbReference type="RefSeq" id="WP_265418275.1">
    <property type="nucleotide sequence ID" value="NZ_CP093443.1"/>
</dbReference>
<evidence type="ECO:0008006" key="5">
    <source>
        <dbReference type="Google" id="ProtNLM"/>
    </source>
</evidence>
<reference evidence="3" key="1">
    <citation type="submission" date="2022-03" db="EMBL/GenBank/DDBJ databases">
        <title>Brevibacterium spongiae sp. nov., isolated from marine sponge.</title>
        <authorList>
            <person name="Li Z."/>
            <person name="Zhang M."/>
        </authorList>
    </citation>
    <scope>NUCLEOTIDE SEQUENCE</scope>
    <source>
        <strain evidence="3">WHS-Z9</strain>
    </source>
</reference>
<accession>A0ABY5SM93</accession>
<feature type="chain" id="PRO_5045779205" description="DUF4352 domain-containing protein" evidence="2">
    <location>
        <begin position="25"/>
        <end position="204"/>
    </location>
</feature>
<evidence type="ECO:0000256" key="2">
    <source>
        <dbReference type="SAM" id="SignalP"/>
    </source>
</evidence>
<evidence type="ECO:0000313" key="3">
    <source>
        <dbReference type="EMBL" id="UVI35648.1"/>
    </source>
</evidence>
<keyword evidence="4" id="KW-1185">Reference proteome</keyword>
<sequence>MRPIRRTALSAAAVVLAVTLTACSSGDDADASKTDDSGSQETEQASDDSGDGGAKGEAGSAEAAGLDMNDLPDPIASQDIPATVEGDDDAKLKVDLFALKRQGETVVAQFGFTVNSSSTEEDWLYGYLGDESWDPFLVDSRNLRKHQVLKHNVNRAQTTSQGPKFKPGQTYYAFAVFAAPPPDVQEVEVSVVDGMNLVTEAKIS</sequence>
<gene>
    <name evidence="3" type="ORF">L1F31_16240</name>
</gene>
<feature type="region of interest" description="Disordered" evidence="1">
    <location>
        <begin position="25"/>
        <end position="83"/>
    </location>
</feature>
<dbReference type="EMBL" id="CP093443">
    <property type="protein sequence ID" value="UVI35648.1"/>
    <property type="molecule type" value="Genomic_DNA"/>
</dbReference>
<dbReference type="Proteomes" id="UP001064879">
    <property type="component" value="Chromosome"/>
</dbReference>
<evidence type="ECO:0000313" key="4">
    <source>
        <dbReference type="Proteomes" id="UP001064879"/>
    </source>
</evidence>
<protein>
    <recommendedName>
        <fullName evidence="5">DUF4352 domain-containing protein</fullName>
    </recommendedName>
</protein>
<proteinExistence type="predicted"/>
<evidence type="ECO:0000256" key="1">
    <source>
        <dbReference type="SAM" id="MobiDB-lite"/>
    </source>
</evidence>
<dbReference type="PROSITE" id="PS51257">
    <property type="entry name" value="PROKAR_LIPOPROTEIN"/>
    <property type="match status" value="1"/>
</dbReference>
<name>A0ABY5SM93_9MICO</name>
<organism evidence="3 4">
    <name type="scientific">Brevibacterium spongiae</name>
    <dbReference type="NCBI Taxonomy" id="2909672"/>
    <lineage>
        <taxon>Bacteria</taxon>
        <taxon>Bacillati</taxon>
        <taxon>Actinomycetota</taxon>
        <taxon>Actinomycetes</taxon>
        <taxon>Micrococcales</taxon>
        <taxon>Brevibacteriaceae</taxon>
        <taxon>Brevibacterium</taxon>
    </lineage>
</organism>